<dbReference type="EMBL" id="BTFZ01000011">
    <property type="protein sequence ID" value="GMM37220.1"/>
    <property type="molecule type" value="Genomic_DNA"/>
</dbReference>
<protein>
    <submittedName>
        <fullName evidence="2">Glucose N-acetyltransferase</fullName>
    </submittedName>
</protein>
<sequence>MAIETTGLVDRNMEDILKDAELIDPSNIIVEDDEDDEYLYDLKKKQQKPRSSLSSTTRALRYISRNKQFLWILVGFFIVVKIYDFAVYTTYPYYSGNYRDHNNYNLVSITTEVIQSNYHEAITKQGSPVDWNKYAYVSYATDLNYLCASLMLFKKLKNDYKTKADLVLFYNLDHMDHDIRSDFVAFEDNYQTIADSLGVKLINMDAIHVGRVEDTNFESSFNKLALFQFAQYPQLAKYSKLVYMDSDIYLNDKLDELFFLPNEFDVAMPLAYWIVDPAKNYQNLLSNYPSTEPNFAPSERKHLNYFRIQDGGYNLKWSTALMVVTPSAKLADAINEGLSIRSNTDYDMDIVNSVFDSVSHLRRLTLPHRGYFMITGDIFSSPHGRNLHLADPLDLQFINNYSLKKCSSWTSSDESKPYWCHTDTIKHDYLKRLNETKIVHFSDFPLPKPWVQSTIKIACGNKKKKDLRRTLMVENCDDYNVWAYYHNLFIRERLGICHLHQEEDDD</sequence>
<keyword evidence="1" id="KW-0812">Transmembrane</keyword>
<dbReference type="SUPFAM" id="SSF53448">
    <property type="entry name" value="Nucleotide-diphospho-sugar transferases"/>
    <property type="match status" value="1"/>
</dbReference>
<evidence type="ECO:0000313" key="2">
    <source>
        <dbReference type="EMBL" id="GMM37220.1"/>
    </source>
</evidence>
<keyword evidence="3" id="KW-1185">Reference proteome</keyword>
<accession>A0AAV5QSF5</accession>
<reference evidence="2 3" key="1">
    <citation type="journal article" date="2023" name="Elife">
        <title>Identification of key yeast species and microbe-microbe interactions impacting larval growth of Drosophila in the wild.</title>
        <authorList>
            <person name="Mure A."/>
            <person name="Sugiura Y."/>
            <person name="Maeda R."/>
            <person name="Honda K."/>
            <person name="Sakurai N."/>
            <person name="Takahashi Y."/>
            <person name="Watada M."/>
            <person name="Katoh T."/>
            <person name="Gotoh A."/>
            <person name="Gotoh Y."/>
            <person name="Taniguchi I."/>
            <person name="Nakamura K."/>
            <person name="Hayashi T."/>
            <person name="Katayama T."/>
            <person name="Uemura T."/>
            <person name="Hattori Y."/>
        </authorList>
    </citation>
    <scope>NUCLEOTIDE SEQUENCE [LARGE SCALE GENOMIC DNA]</scope>
    <source>
        <strain evidence="2 3">SC-9</strain>
    </source>
</reference>
<dbReference type="InterPro" id="IPR050587">
    <property type="entry name" value="GNT1/Glycosyltrans_8"/>
</dbReference>
<dbReference type="Proteomes" id="UP001360560">
    <property type="component" value="Unassembled WGS sequence"/>
</dbReference>
<dbReference type="Gene3D" id="3.90.550.10">
    <property type="entry name" value="Spore Coat Polysaccharide Biosynthesis Protein SpsA, Chain A"/>
    <property type="match status" value="1"/>
</dbReference>
<dbReference type="RefSeq" id="XP_064854216.1">
    <property type="nucleotide sequence ID" value="XM_064998144.1"/>
</dbReference>
<evidence type="ECO:0000256" key="1">
    <source>
        <dbReference type="SAM" id="Phobius"/>
    </source>
</evidence>
<dbReference type="InterPro" id="IPR029044">
    <property type="entry name" value="Nucleotide-diphossugar_trans"/>
</dbReference>
<dbReference type="AlphaFoldDB" id="A0AAV5QSF5"/>
<proteinExistence type="predicted"/>
<gene>
    <name evidence="2" type="ORF">DASC09_045450</name>
</gene>
<dbReference type="GeneID" id="90075195"/>
<keyword evidence="1" id="KW-0472">Membrane</keyword>
<feature type="transmembrane region" description="Helical" evidence="1">
    <location>
        <begin position="69"/>
        <end position="91"/>
    </location>
</feature>
<comment type="caution">
    <text evidence="2">The sequence shown here is derived from an EMBL/GenBank/DDBJ whole genome shotgun (WGS) entry which is preliminary data.</text>
</comment>
<name>A0AAV5QSF5_9ASCO</name>
<dbReference type="PANTHER" id="PTHR11183">
    <property type="entry name" value="GLYCOGENIN SUBFAMILY MEMBER"/>
    <property type="match status" value="1"/>
</dbReference>
<evidence type="ECO:0000313" key="3">
    <source>
        <dbReference type="Proteomes" id="UP001360560"/>
    </source>
</evidence>
<keyword evidence="1" id="KW-1133">Transmembrane helix</keyword>
<organism evidence="2 3">
    <name type="scientific">Saccharomycopsis crataegensis</name>
    <dbReference type="NCBI Taxonomy" id="43959"/>
    <lineage>
        <taxon>Eukaryota</taxon>
        <taxon>Fungi</taxon>
        <taxon>Dikarya</taxon>
        <taxon>Ascomycota</taxon>
        <taxon>Saccharomycotina</taxon>
        <taxon>Saccharomycetes</taxon>
        <taxon>Saccharomycopsidaceae</taxon>
        <taxon>Saccharomycopsis</taxon>
    </lineage>
</organism>